<name>A0AC35TIU9_9BILA</name>
<dbReference type="WBParaSite" id="RSKR_0000107300.1">
    <property type="protein sequence ID" value="RSKR_0000107300.1"/>
    <property type="gene ID" value="RSKR_0000107300"/>
</dbReference>
<organism evidence="1 2">
    <name type="scientific">Rhabditophanes sp. KR3021</name>
    <dbReference type="NCBI Taxonomy" id="114890"/>
    <lineage>
        <taxon>Eukaryota</taxon>
        <taxon>Metazoa</taxon>
        <taxon>Ecdysozoa</taxon>
        <taxon>Nematoda</taxon>
        <taxon>Chromadorea</taxon>
        <taxon>Rhabditida</taxon>
        <taxon>Tylenchina</taxon>
        <taxon>Panagrolaimomorpha</taxon>
        <taxon>Strongyloidoidea</taxon>
        <taxon>Alloionematidae</taxon>
        <taxon>Rhabditophanes</taxon>
    </lineage>
</organism>
<proteinExistence type="predicted"/>
<reference evidence="2" key="1">
    <citation type="submission" date="2016-11" db="UniProtKB">
        <authorList>
            <consortium name="WormBaseParasite"/>
        </authorList>
    </citation>
    <scope>IDENTIFICATION</scope>
    <source>
        <strain evidence="2">KR3021</strain>
    </source>
</reference>
<sequence>MHGTKLTSCVLSLKEDLLKANLNDKEWNENEKEARISGDEVYERLGEVMGGLKKGENIYRTYLDAAMGEVIVIGEHPHQLSSGTTGLSCWQASSVLADLICSDSFGYQMKGKSILELGAGCGLAGIAGSKFGKAKNVIMSDVNEKVLQQLDLNISLNKLSQQVQVLHLDWTSPPPHFPQQLDFIIAADVVYDVGILPCLVDVVEKLLRQNEGAVFIICSTLRNQDTMTAFECLIETTSTLSLVEKKIIPPQESLLFPLTTTITCPTILHVLKTTKNTI</sequence>
<accession>A0AC35TIU9</accession>
<dbReference type="Proteomes" id="UP000095286">
    <property type="component" value="Unplaced"/>
</dbReference>
<evidence type="ECO:0000313" key="1">
    <source>
        <dbReference type="Proteomes" id="UP000095286"/>
    </source>
</evidence>
<protein>
    <submittedName>
        <fullName evidence="2">FAM86 domain-containing protein</fullName>
    </submittedName>
</protein>
<evidence type="ECO:0000313" key="2">
    <source>
        <dbReference type="WBParaSite" id="RSKR_0000107300.1"/>
    </source>
</evidence>